<dbReference type="HOGENOM" id="CLU_2349573_0_0_1"/>
<gene>
    <name evidence="1" type="ORF">AMTR_s00131p00079710</name>
</gene>
<organism evidence="1 2">
    <name type="scientific">Amborella trichopoda</name>
    <dbReference type="NCBI Taxonomy" id="13333"/>
    <lineage>
        <taxon>Eukaryota</taxon>
        <taxon>Viridiplantae</taxon>
        <taxon>Streptophyta</taxon>
        <taxon>Embryophyta</taxon>
        <taxon>Tracheophyta</taxon>
        <taxon>Spermatophyta</taxon>
        <taxon>Magnoliopsida</taxon>
        <taxon>Amborellales</taxon>
        <taxon>Amborellaceae</taxon>
        <taxon>Amborella</taxon>
    </lineage>
</organism>
<dbReference type="Proteomes" id="UP000017836">
    <property type="component" value="Unassembled WGS sequence"/>
</dbReference>
<accession>W1NR54</accession>
<dbReference type="EMBL" id="KI395019">
    <property type="protein sequence ID" value="ERM99431.1"/>
    <property type="molecule type" value="Genomic_DNA"/>
</dbReference>
<evidence type="ECO:0000313" key="2">
    <source>
        <dbReference type="Proteomes" id="UP000017836"/>
    </source>
</evidence>
<evidence type="ECO:0000313" key="1">
    <source>
        <dbReference type="EMBL" id="ERM99431.1"/>
    </source>
</evidence>
<name>W1NR54_AMBTC</name>
<sequence length="97" mass="10374">MAAHDPNSATNFIGAFYRRLGQSSHMSANSTMSLQTSDRVAPIVTTGVDSSIGSNTSRVTMFIAYEHISGNPSNTGIVLYKLGIVSIPLQVTTWLVL</sequence>
<dbReference type="AlphaFoldDB" id="W1NR54"/>
<keyword evidence="2" id="KW-1185">Reference proteome</keyword>
<reference evidence="2" key="1">
    <citation type="journal article" date="2013" name="Science">
        <title>The Amborella genome and the evolution of flowering plants.</title>
        <authorList>
            <consortium name="Amborella Genome Project"/>
        </authorList>
    </citation>
    <scope>NUCLEOTIDE SEQUENCE [LARGE SCALE GENOMIC DNA]</scope>
</reference>
<protein>
    <submittedName>
        <fullName evidence="1">Uncharacterized protein</fullName>
    </submittedName>
</protein>
<proteinExistence type="predicted"/>
<dbReference type="Gramene" id="ERM99431">
    <property type="protein sequence ID" value="ERM99431"/>
    <property type="gene ID" value="AMTR_s00131p00079710"/>
</dbReference>